<name>A0A2T7CHP0_9POAL</name>
<keyword evidence="2" id="KW-1185">Reference proteome</keyword>
<reference evidence="1 2" key="1">
    <citation type="submission" date="2018-04" db="EMBL/GenBank/DDBJ databases">
        <title>WGS assembly of Panicum hallii var. hallii HAL2.</title>
        <authorList>
            <person name="Lovell J."/>
            <person name="Jenkins J."/>
            <person name="Lowry D."/>
            <person name="Mamidi S."/>
            <person name="Sreedasyam A."/>
            <person name="Weng X."/>
            <person name="Barry K."/>
            <person name="Bonette J."/>
            <person name="Campitelli B."/>
            <person name="Daum C."/>
            <person name="Gordon S."/>
            <person name="Gould B."/>
            <person name="Lipzen A."/>
            <person name="MacQueen A."/>
            <person name="Palacio-Mejia J."/>
            <person name="Plott C."/>
            <person name="Shakirov E."/>
            <person name="Shu S."/>
            <person name="Yoshinaga Y."/>
            <person name="Zane M."/>
            <person name="Rokhsar D."/>
            <person name="Grimwood J."/>
            <person name="Schmutz J."/>
            <person name="Juenger T."/>
        </authorList>
    </citation>
    <scope>NUCLEOTIDE SEQUENCE [LARGE SCALE GENOMIC DNA]</scope>
    <source>
        <strain evidence="2">cv. HAL2</strain>
    </source>
</reference>
<protein>
    <submittedName>
        <fullName evidence="1">Uncharacterized protein</fullName>
    </submittedName>
</protein>
<evidence type="ECO:0000313" key="1">
    <source>
        <dbReference type="EMBL" id="PUZ42861.1"/>
    </source>
</evidence>
<gene>
    <name evidence="1" type="ORF">GQ55_9G615700</name>
</gene>
<organism evidence="1 2">
    <name type="scientific">Panicum hallii var. hallii</name>
    <dbReference type="NCBI Taxonomy" id="1504633"/>
    <lineage>
        <taxon>Eukaryota</taxon>
        <taxon>Viridiplantae</taxon>
        <taxon>Streptophyta</taxon>
        <taxon>Embryophyta</taxon>
        <taxon>Tracheophyta</taxon>
        <taxon>Spermatophyta</taxon>
        <taxon>Magnoliopsida</taxon>
        <taxon>Liliopsida</taxon>
        <taxon>Poales</taxon>
        <taxon>Poaceae</taxon>
        <taxon>PACMAD clade</taxon>
        <taxon>Panicoideae</taxon>
        <taxon>Panicodae</taxon>
        <taxon>Paniceae</taxon>
        <taxon>Panicinae</taxon>
        <taxon>Panicum</taxon>
        <taxon>Panicum sect. Panicum</taxon>
    </lineage>
</organism>
<dbReference type="Gramene" id="PUZ42861">
    <property type="protein sequence ID" value="PUZ42861"/>
    <property type="gene ID" value="GQ55_9G615700"/>
</dbReference>
<evidence type="ECO:0000313" key="2">
    <source>
        <dbReference type="Proteomes" id="UP000244336"/>
    </source>
</evidence>
<sequence length="142" mass="16171">MQSNTSHQRISTKFTHCTRKKKLFTHYTLARCVRSTIGHRRPWRRSRPHVHPPAPLLLLPRSDRRRRGLRRRRLRHVGETGLFAVLGCGGPSNNSAPPLSKDASADLLTAIPSVAAPRVLRRPVPRRRLRLGRVLRRGYGTG</sequence>
<dbReference type="EMBL" id="CM009757">
    <property type="protein sequence ID" value="PUZ42861.1"/>
    <property type="molecule type" value="Genomic_DNA"/>
</dbReference>
<dbReference type="AlphaFoldDB" id="A0A2T7CHP0"/>
<dbReference type="Proteomes" id="UP000244336">
    <property type="component" value="Chromosome 9"/>
</dbReference>
<accession>A0A2T7CHP0</accession>
<proteinExistence type="predicted"/>